<gene>
    <name evidence="8" type="primary">resA</name>
    <name evidence="8" type="ORF">WAX74_04845</name>
</gene>
<dbReference type="PANTHER" id="PTHR42852">
    <property type="entry name" value="THIOL:DISULFIDE INTERCHANGE PROTEIN DSBE"/>
    <property type="match status" value="1"/>
</dbReference>
<dbReference type="EMBL" id="JBAWSY010000002">
    <property type="protein sequence ID" value="MEI4768986.1"/>
    <property type="molecule type" value="Genomic_DNA"/>
</dbReference>
<comment type="subcellular location">
    <subcellularLocation>
        <location evidence="1">Cell envelope</location>
    </subcellularLocation>
</comment>
<feature type="domain" description="Thioredoxin" evidence="7">
    <location>
        <begin position="38"/>
        <end position="176"/>
    </location>
</feature>
<keyword evidence="2" id="KW-0201">Cytochrome c-type biogenesis</keyword>
<evidence type="ECO:0000313" key="9">
    <source>
        <dbReference type="Proteomes" id="UP001364890"/>
    </source>
</evidence>
<evidence type="ECO:0000256" key="1">
    <source>
        <dbReference type="ARBA" id="ARBA00004196"/>
    </source>
</evidence>
<organism evidence="8 9">
    <name type="scientific">Psychrobacillus mangrovi</name>
    <dbReference type="NCBI Taxonomy" id="3117745"/>
    <lineage>
        <taxon>Bacteria</taxon>
        <taxon>Bacillati</taxon>
        <taxon>Bacillota</taxon>
        <taxon>Bacilli</taxon>
        <taxon>Bacillales</taxon>
        <taxon>Bacillaceae</taxon>
        <taxon>Psychrobacillus</taxon>
    </lineage>
</organism>
<dbReference type="InterPro" id="IPR013766">
    <property type="entry name" value="Thioredoxin_domain"/>
</dbReference>
<evidence type="ECO:0000256" key="6">
    <source>
        <dbReference type="SAM" id="Phobius"/>
    </source>
</evidence>
<dbReference type="InterPro" id="IPR050553">
    <property type="entry name" value="Thioredoxin_ResA/DsbE_sf"/>
</dbReference>
<keyword evidence="9" id="KW-1185">Reference proteome</keyword>
<feature type="transmembrane region" description="Helical" evidence="6">
    <location>
        <begin position="12"/>
        <end position="30"/>
    </location>
</feature>
<dbReference type="PANTHER" id="PTHR42852:SF6">
    <property type="entry name" value="THIOL:DISULFIDE INTERCHANGE PROTEIN DSBE"/>
    <property type="match status" value="1"/>
</dbReference>
<dbReference type="RefSeq" id="WP_336496536.1">
    <property type="nucleotide sequence ID" value="NZ_JBAWSY010000002.1"/>
</dbReference>
<keyword evidence="5" id="KW-0676">Redox-active center</keyword>
<evidence type="ECO:0000313" key="8">
    <source>
        <dbReference type="EMBL" id="MEI4768986.1"/>
    </source>
</evidence>
<keyword evidence="4" id="KW-1015">Disulfide bond</keyword>
<dbReference type="InterPro" id="IPR036249">
    <property type="entry name" value="Thioredoxin-like_sf"/>
</dbReference>
<dbReference type="PROSITE" id="PS51352">
    <property type="entry name" value="THIOREDOXIN_2"/>
    <property type="match status" value="1"/>
</dbReference>
<proteinExistence type="predicted"/>
<evidence type="ECO:0000256" key="3">
    <source>
        <dbReference type="ARBA" id="ARBA00022968"/>
    </source>
</evidence>
<accession>A0ABU8F4L2</accession>
<dbReference type="SUPFAM" id="SSF52833">
    <property type="entry name" value="Thioredoxin-like"/>
    <property type="match status" value="1"/>
</dbReference>
<keyword evidence="3" id="KW-0735">Signal-anchor</keyword>
<dbReference type="NCBIfam" id="NF002854">
    <property type="entry name" value="PRK03147.1"/>
    <property type="match status" value="1"/>
</dbReference>
<sequence length="181" mass="20902">MEKKKKRFYIRLIVLVLMIGAIGFTIYSNLTKEKNAILQVGDYAPDFALVDMNGEEHQLSEYKGQGVFLNFWGTWCKPCEREFPLMDKQYQEYKDQGLQILAVNIGESDFQVQKFVDRKGLTFPVLIDDNKSVMETYNINPLPTTFLVNPEGKIEKIITGEMSEETIKRNMEQIMLNNGSL</sequence>
<dbReference type="CDD" id="cd02966">
    <property type="entry name" value="TlpA_like_family"/>
    <property type="match status" value="1"/>
</dbReference>
<evidence type="ECO:0000256" key="2">
    <source>
        <dbReference type="ARBA" id="ARBA00022748"/>
    </source>
</evidence>
<protein>
    <submittedName>
        <fullName evidence="8">Thiol-disulfide oxidoreductase ResA</fullName>
    </submittedName>
</protein>
<name>A0ABU8F4L2_9BACI</name>
<dbReference type="Proteomes" id="UP001364890">
    <property type="component" value="Unassembled WGS sequence"/>
</dbReference>
<keyword evidence="6" id="KW-0812">Transmembrane</keyword>
<evidence type="ECO:0000259" key="7">
    <source>
        <dbReference type="PROSITE" id="PS51352"/>
    </source>
</evidence>
<keyword evidence="6" id="KW-1133">Transmembrane helix</keyword>
<evidence type="ECO:0000256" key="4">
    <source>
        <dbReference type="ARBA" id="ARBA00023157"/>
    </source>
</evidence>
<comment type="caution">
    <text evidence="8">The sequence shown here is derived from an EMBL/GenBank/DDBJ whole genome shotgun (WGS) entry which is preliminary data.</text>
</comment>
<keyword evidence="6" id="KW-0472">Membrane</keyword>
<evidence type="ECO:0000256" key="5">
    <source>
        <dbReference type="ARBA" id="ARBA00023284"/>
    </source>
</evidence>
<dbReference type="Pfam" id="PF00578">
    <property type="entry name" value="AhpC-TSA"/>
    <property type="match status" value="1"/>
</dbReference>
<dbReference type="Gene3D" id="3.40.30.10">
    <property type="entry name" value="Glutaredoxin"/>
    <property type="match status" value="1"/>
</dbReference>
<reference evidence="8 9" key="1">
    <citation type="submission" date="2024-01" db="EMBL/GenBank/DDBJ databases">
        <title>Seven novel Bacillus-like species.</title>
        <authorList>
            <person name="Liu G."/>
        </authorList>
    </citation>
    <scope>NUCLEOTIDE SEQUENCE [LARGE SCALE GENOMIC DNA]</scope>
    <source>
        <strain evidence="8 9">FJAT-51614</strain>
    </source>
</reference>
<dbReference type="InterPro" id="IPR000866">
    <property type="entry name" value="AhpC/TSA"/>
</dbReference>